<organism evidence="3 4">
    <name type="scientific">Azospirillum argentinense</name>
    <dbReference type="NCBI Taxonomy" id="2970906"/>
    <lineage>
        <taxon>Bacteria</taxon>
        <taxon>Pseudomonadati</taxon>
        <taxon>Pseudomonadota</taxon>
        <taxon>Alphaproteobacteria</taxon>
        <taxon>Rhodospirillales</taxon>
        <taxon>Azospirillaceae</taxon>
        <taxon>Azospirillum</taxon>
    </lineage>
</organism>
<dbReference type="Pfam" id="PF14326">
    <property type="entry name" value="DUF4384"/>
    <property type="match status" value="1"/>
</dbReference>
<evidence type="ECO:0000313" key="3">
    <source>
        <dbReference type="EMBL" id="PNR00892.1"/>
    </source>
</evidence>
<evidence type="ECO:0000256" key="1">
    <source>
        <dbReference type="SAM" id="MobiDB-lite"/>
    </source>
</evidence>
<sequence length="322" mass="33595">MIDSGLDSRGLCPWLCRKCTLHKPQFIPNGQVPVNDASAPTFAPTTWRHRCAAALLAAAIGATAWPVHASTDSEPPADRVPAPAQALPAPDDPPVSAVPDLSALRTALAEFHCAELEVAVGKDQRIAISGLTAGDTDPDSLALLAQDYGTGQRAAVEVERASPALCEPLTLISALRTTNTGLAAPLSIRLKGEAGVTALDGGQDLVFDVTAPDFPAHLQVDYFTSDGDVIHLLPNPLEISGRVEANAVRRLGERGAGGRFWSIGPPYGHELIVVIASPTPLFPSPRPEAEAAASYLPALKQALEAAAPTTVASARFLKTKAP</sequence>
<dbReference type="Proteomes" id="UP000236268">
    <property type="component" value="Unassembled WGS sequence"/>
</dbReference>
<evidence type="ECO:0000313" key="4">
    <source>
        <dbReference type="Proteomes" id="UP000236268"/>
    </source>
</evidence>
<feature type="domain" description="DUF4384" evidence="2">
    <location>
        <begin position="206"/>
        <end position="280"/>
    </location>
</feature>
<gene>
    <name evidence="3" type="ORF">C1S70_01990</name>
</gene>
<protein>
    <recommendedName>
        <fullName evidence="2">DUF4384 domain-containing protein</fullName>
    </recommendedName>
</protein>
<dbReference type="AlphaFoldDB" id="A0A2K1G7Y3"/>
<reference evidence="3 4" key="1">
    <citation type="submission" date="2018-01" db="EMBL/GenBank/DDBJ databases">
        <title>Whole genome sequence of Azospirillum brasilense REC3 isolated from strawberry roots.</title>
        <authorList>
            <person name="Fontana C.A."/>
            <person name="Salazar S.M."/>
            <person name="Bassi D."/>
            <person name="Puglisi E."/>
            <person name="Lovaisa N.C."/>
            <person name="Toffoli L.M."/>
            <person name="Pedraza R."/>
            <person name="Cocconcelli P.S."/>
        </authorList>
    </citation>
    <scope>NUCLEOTIDE SEQUENCE [LARGE SCALE GENOMIC DNA]</scope>
    <source>
        <strain evidence="3 4">REC3</strain>
    </source>
</reference>
<comment type="caution">
    <text evidence="3">The sequence shown here is derived from an EMBL/GenBank/DDBJ whole genome shotgun (WGS) entry which is preliminary data.</text>
</comment>
<name>A0A2K1G7Y3_9PROT</name>
<evidence type="ECO:0000259" key="2">
    <source>
        <dbReference type="Pfam" id="PF14326"/>
    </source>
</evidence>
<proteinExistence type="predicted"/>
<accession>A0A2K1G7Y3</accession>
<dbReference type="EMBL" id="POWG01000001">
    <property type="protein sequence ID" value="PNR00892.1"/>
    <property type="molecule type" value="Genomic_DNA"/>
</dbReference>
<feature type="region of interest" description="Disordered" evidence="1">
    <location>
        <begin position="68"/>
        <end position="94"/>
    </location>
</feature>
<dbReference type="InterPro" id="IPR025493">
    <property type="entry name" value="DUF4384"/>
</dbReference>
<feature type="compositionally biased region" description="Low complexity" evidence="1">
    <location>
        <begin position="81"/>
        <end position="94"/>
    </location>
</feature>